<dbReference type="EC" id="3.1.3.16" evidence="3"/>
<dbReference type="OrthoDB" id="10264738at2759"/>
<dbReference type="InterPro" id="IPR015655">
    <property type="entry name" value="PP2C"/>
</dbReference>
<dbReference type="CDD" id="cd00143">
    <property type="entry name" value="PP2Cc"/>
    <property type="match status" value="1"/>
</dbReference>
<dbReference type="PROSITE" id="PS51746">
    <property type="entry name" value="PPM_2"/>
    <property type="match status" value="1"/>
</dbReference>
<comment type="cofactor">
    <cofactor evidence="1">
        <name>Mn(2+)</name>
        <dbReference type="ChEBI" id="CHEBI:29035"/>
    </cofactor>
</comment>
<dbReference type="AlphaFoldDB" id="A0A9Q1QAQ6"/>
<dbReference type="Pfam" id="PF00481">
    <property type="entry name" value="PP2C"/>
    <property type="match status" value="1"/>
</dbReference>
<keyword evidence="4" id="KW-0479">Metal-binding</keyword>
<dbReference type="PANTHER" id="PTHR13832">
    <property type="entry name" value="PROTEIN PHOSPHATASE 2C"/>
    <property type="match status" value="1"/>
</dbReference>
<evidence type="ECO:0000256" key="7">
    <source>
        <dbReference type="ARBA" id="ARBA00022912"/>
    </source>
</evidence>
<keyword evidence="12" id="KW-1185">Reference proteome</keyword>
<evidence type="ECO:0000259" key="10">
    <source>
        <dbReference type="PROSITE" id="PS51746"/>
    </source>
</evidence>
<keyword evidence="6" id="KW-0460">Magnesium</keyword>
<protein>
    <recommendedName>
        <fullName evidence="3">protein-serine/threonine phosphatase</fullName>
        <ecNumber evidence="3">3.1.3.16</ecNumber>
    </recommendedName>
</protein>
<sequence length="258" mass="28087">MALLNQQLQRSLLNRIHCNSAIKTNKKTPVILREKNWSSFKCSAIAIEAPSSLAGAAGIRWGLTKLQGAREEMEDDALLVQPDALDGFFFAAVFDGHGGSYSVKFLRDELYKECVAALQGGLVLSGKDLNAIKKSLREAFENVDSRLLKSLETSDENDESGATATAMFVGNDTLYIAHVGDSSVVLSRTGKAEVLTDAHRPYGNNKASLEEIRRIREAGGWIVNGRICGDLAVARAFGDSRFKTKKNKSVPSLLPLNE</sequence>
<dbReference type="Proteomes" id="UP001153076">
    <property type="component" value="Unassembled WGS sequence"/>
</dbReference>
<organism evidence="11 12">
    <name type="scientific">Carnegiea gigantea</name>
    <dbReference type="NCBI Taxonomy" id="171969"/>
    <lineage>
        <taxon>Eukaryota</taxon>
        <taxon>Viridiplantae</taxon>
        <taxon>Streptophyta</taxon>
        <taxon>Embryophyta</taxon>
        <taxon>Tracheophyta</taxon>
        <taxon>Spermatophyta</taxon>
        <taxon>Magnoliopsida</taxon>
        <taxon>eudicotyledons</taxon>
        <taxon>Gunneridae</taxon>
        <taxon>Pentapetalae</taxon>
        <taxon>Caryophyllales</taxon>
        <taxon>Cactineae</taxon>
        <taxon>Cactaceae</taxon>
        <taxon>Cactoideae</taxon>
        <taxon>Echinocereeae</taxon>
        <taxon>Carnegiea</taxon>
    </lineage>
</organism>
<evidence type="ECO:0000256" key="8">
    <source>
        <dbReference type="ARBA" id="ARBA00023211"/>
    </source>
</evidence>
<dbReference type="Gene3D" id="3.60.40.10">
    <property type="entry name" value="PPM-type phosphatase domain"/>
    <property type="match status" value="1"/>
</dbReference>
<keyword evidence="8" id="KW-0464">Manganese</keyword>
<dbReference type="InterPro" id="IPR001932">
    <property type="entry name" value="PPM-type_phosphatase-like_dom"/>
</dbReference>
<proteinExistence type="inferred from homology"/>
<dbReference type="PROSITE" id="PS01032">
    <property type="entry name" value="PPM_1"/>
    <property type="match status" value="1"/>
</dbReference>
<comment type="cofactor">
    <cofactor evidence="2">
        <name>Mg(2+)</name>
        <dbReference type="ChEBI" id="CHEBI:18420"/>
    </cofactor>
</comment>
<dbReference type="EMBL" id="JAKOGI010000428">
    <property type="protein sequence ID" value="KAJ8435207.1"/>
    <property type="molecule type" value="Genomic_DNA"/>
</dbReference>
<keyword evidence="7 9" id="KW-0904">Protein phosphatase</keyword>
<evidence type="ECO:0000313" key="11">
    <source>
        <dbReference type="EMBL" id="KAJ8435207.1"/>
    </source>
</evidence>
<evidence type="ECO:0000256" key="5">
    <source>
        <dbReference type="ARBA" id="ARBA00022801"/>
    </source>
</evidence>
<dbReference type="InterPro" id="IPR000222">
    <property type="entry name" value="PP2C_BS"/>
</dbReference>
<reference evidence="11" key="1">
    <citation type="submission" date="2022-04" db="EMBL/GenBank/DDBJ databases">
        <title>Carnegiea gigantea Genome sequencing and assembly v2.</title>
        <authorList>
            <person name="Copetti D."/>
            <person name="Sanderson M.J."/>
            <person name="Burquez A."/>
            <person name="Wojciechowski M.F."/>
        </authorList>
    </citation>
    <scope>NUCLEOTIDE SEQUENCE</scope>
    <source>
        <strain evidence="11">SGP5-SGP5p</strain>
        <tissue evidence="11">Aerial part</tissue>
    </source>
</reference>
<evidence type="ECO:0000313" key="12">
    <source>
        <dbReference type="Proteomes" id="UP001153076"/>
    </source>
</evidence>
<gene>
    <name evidence="11" type="ORF">Cgig2_028393</name>
</gene>
<evidence type="ECO:0000256" key="6">
    <source>
        <dbReference type="ARBA" id="ARBA00022842"/>
    </source>
</evidence>
<keyword evidence="5 9" id="KW-0378">Hydrolase</keyword>
<dbReference type="GO" id="GO:0004722">
    <property type="term" value="F:protein serine/threonine phosphatase activity"/>
    <property type="evidence" value="ECO:0007669"/>
    <property type="project" value="UniProtKB-EC"/>
</dbReference>
<comment type="caution">
    <text evidence="11">The sequence shown here is derived from an EMBL/GenBank/DDBJ whole genome shotgun (WGS) entry which is preliminary data.</text>
</comment>
<evidence type="ECO:0000256" key="3">
    <source>
        <dbReference type="ARBA" id="ARBA00013081"/>
    </source>
</evidence>
<evidence type="ECO:0000256" key="4">
    <source>
        <dbReference type="ARBA" id="ARBA00022723"/>
    </source>
</evidence>
<dbReference type="PANTHER" id="PTHR13832:SF589">
    <property type="entry name" value="[PYRUVATE DEHYDROGENASE [ACETYL-TRANSFERRING]]-PHOSPHATASE 2, MITOCHONDRIAL"/>
    <property type="match status" value="1"/>
</dbReference>
<accession>A0A9Q1QAQ6</accession>
<evidence type="ECO:0000256" key="1">
    <source>
        <dbReference type="ARBA" id="ARBA00001936"/>
    </source>
</evidence>
<dbReference type="InterPro" id="IPR036457">
    <property type="entry name" value="PPM-type-like_dom_sf"/>
</dbReference>
<dbReference type="SUPFAM" id="SSF81606">
    <property type="entry name" value="PP2C-like"/>
    <property type="match status" value="1"/>
</dbReference>
<dbReference type="GO" id="GO:0046872">
    <property type="term" value="F:metal ion binding"/>
    <property type="evidence" value="ECO:0007669"/>
    <property type="project" value="UniProtKB-KW"/>
</dbReference>
<comment type="similarity">
    <text evidence="9">Belongs to the PP2C family.</text>
</comment>
<dbReference type="SMART" id="SM00332">
    <property type="entry name" value="PP2Cc"/>
    <property type="match status" value="1"/>
</dbReference>
<evidence type="ECO:0000256" key="9">
    <source>
        <dbReference type="RuleBase" id="RU003465"/>
    </source>
</evidence>
<feature type="domain" description="PPM-type phosphatase" evidence="10">
    <location>
        <begin position="60"/>
        <end position="258"/>
    </location>
</feature>
<name>A0A9Q1QAQ6_9CARY</name>
<evidence type="ECO:0000256" key="2">
    <source>
        <dbReference type="ARBA" id="ARBA00001946"/>
    </source>
</evidence>